<organism evidence="2 3">
    <name type="scientific">Castilleja foliolosa</name>
    <dbReference type="NCBI Taxonomy" id="1961234"/>
    <lineage>
        <taxon>Eukaryota</taxon>
        <taxon>Viridiplantae</taxon>
        <taxon>Streptophyta</taxon>
        <taxon>Embryophyta</taxon>
        <taxon>Tracheophyta</taxon>
        <taxon>Spermatophyta</taxon>
        <taxon>Magnoliopsida</taxon>
        <taxon>eudicotyledons</taxon>
        <taxon>Gunneridae</taxon>
        <taxon>Pentapetalae</taxon>
        <taxon>asterids</taxon>
        <taxon>lamiids</taxon>
        <taxon>Lamiales</taxon>
        <taxon>Orobanchaceae</taxon>
        <taxon>Pedicularideae</taxon>
        <taxon>Castillejinae</taxon>
        <taxon>Castilleja</taxon>
    </lineage>
</organism>
<feature type="region of interest" description="Disordered" evidence="1">
    <location>
        <begin position="16"/>
        <end position="131"/>
    </location>
</feature>
<dbReference type="PANTHER" id="PTHR35985">
    <property type="entry name" value="OS07G0675200 PROTEIN"/>
    <property type="match status" value="1"/>
</dbReference>
<evidence type="ECO:0000313" key="2">
    <source>
        <dbReference type="EMBL" id="KAL3648088.1"/>
    </source>
</evidence>
<gene>
    <name evidence="2" type="ORF">CASFOL_009056</name>
</gene>
<proteinExistence type="predicted"/>
<reference evidence="3" key="1">
    <citation type="journal article" date="2024" name="IScience">
        <title>Strigolactones Initiate the Formation of Haustorium-like Structures in Castilleja.</title>
        <authorList>
            <person name="Buerger M."/>
            <person name="Peterson D."/>
            <person name="Chory J."/>
        </authorList>
    </citation>
    <scope>NUCLEOTIDE SEQUENCE [LARGE SCALE GENOMIC DNA]</scope>
</reference>
<feature type="compositionally biased region" description="Basic and acidic residues" evidence="1">
    <location>
        <begin position="114"/>
        <end position="128"/>
    </location>
</feature>
<name>A0ABD3E0Q1_9LAMI</name>
<evidence type="ECO:0000313" key="3">
    <source>
        <dbReference type="Proteomes" id="UP001632038"/>
    </source>
</evidence>
<dbReference type="PANTHER" id="PTHR35985:SF1">
    <property type="entry name" value="OS07G0675200 PROTEIN"/>
    <property type="match status" value="1"/>
</dbReference>
<keyword evidence="3" id="KW-1185">Reference proteome</keyword>
<evidence type="ECO:0000256" key="1">
    <source>
        <dbReference type="SAM" id="MobiDB-lite"/>
    </source>
</evidence>
<comment type="caution">
    <text evidence="2">The sequence shown here is derived from an EMBL/GenBank/DDBJ whole genome shotgun (WGS) entry which is preliminary data.</text>
</comment>
<protein>
    <submittedName>
        <fullName evidence="2">Uncharacterized protein</fullName>
    </submittedName>
</protein>
<feature type="compositionally biased region" description="Basic and acidic residues" evidence="1">
    <location>
        <begin position="57"/>
        <end position="75"/>
    </location>
</feature>
<accession>A0ABD3E0Q1</accession>
<dbReference type="AlphaFoldDB" id="A0ABD3E0Q1"/>
<dbReference type="EMBL" id="JAVIJP010000009">
    <property type="protein sequence ID" value="KAL3648088.1"/>
    <property type="molecule type" value="Genomic_DNA"/>
</dbReference>
<dbReference type="Proteomes" id="UP001632038">
    <property type="component" value="Unassembled WGS sequence"/>
</dbReference>
<sequence length="226" mass="25205">MQSRLITAAKLKRQLLSGGQRPFSVQRLGYATTSGRTADPAEHAVDQEEVSPTEAIQDEKRRHSPEHGPTTKDDNPFIPSKSPIQSEPKIGSAGVGPPINPIAQQKRRSSGDPWSEKETEIDFKKQQEEQQGDNVEYFKHHKASPLSEIEIADTRKPISRATDGTVQNETVGLEGSSGFIVWRPEQMDTAEDSLRRATEIYKSNAMRGDPDSPHGRVLRKLRGENW</sequence>
<feature type="region of interest" description="Disordered" evidence="1">
    <location>
        <begin position="204"/>
        <end position="226"/>
    </location>
</feature>